<dbReference type="Pfam" id="PF17770">
    <property type="entry name" value="RNase_J_C"/>
    <property type="match status" value="1"/>
</dbReference>
<sequence length="571" mass="63346">MKKNVKVIPLGGVREEGKDLFAVEINGSSIFILDCGSKFPLDEMLGVDYVIPDFTYLQENADKIVGVFLTSGQLDSIGSLPYFLSEFDVPVFGTELTIKLAEKLVAKHKKAKKFHDFHVISDSSEIVFDDGTVSFFGVTHSIPDAVGIAIQTSLGSIVYTGDFKFDQTVPAEYQADYAAIAAVGKHKVLALLCDSRNAEDQGTVAEEQKVRDYLVDVFDFQASRIIVTCLADHLLRLQEIIDAAAATDRRIFFANDKSKAILDTALELGKVSNPEPHLFVKSEKELNQLDPEQVIVLHIGQPGEAMRSLEDMASQRNPRVQIQSGDLVLLATDPFRSMDNEWAKTRDLIYQDDATVASIGENLNLASDATRSDIQMMTSLIHPKYFIPVQGEYHQLQAAADAVFATGFPADRVLMPAKGDVIEFDEKGMQLAQAVSASDTMIDGIGVGDIGNIVLRDRSVLSQDGVFIAVVTIDRKKKLIVEKPKVTSRGFIYAQSNQALLNEAADVVEKTVRSNLDNKEFDWGFLKQDVREKLSSFLYKKTDRRPVILPVIMEVNQHHRRSKNAKNKKKK</sequence>
<dbReference type="EMBL" id="CP097121">
    <property type="protein sequence ID" value="USS90934.1"/>
    <property type="molecule type" value="Genomic_DNA"/>
</dbReference>
<dbReference type="InterPro" id="IPR042173">
    <property type="entry name" value="RNase_J_2"/>
</dbReference>
<evidence type="ECO:0000256" key="5">
    <source>
        <dbReference type="ARBA" id="ARBA00022884"/>
    </source>
</evidence>
<evidence type="ECO:0000313" key="7">
    <source>
        <dbReference type="EMBL" id="USS90934.1"/>
    </source>
</evidence>
<dbReference type="Gene3D" id="3.40.50.10710">
    <property type="entry name" value="Metallo-hydrolase/oxidoreductase"/>
    <property type="match status" value="1"/>
</dbReference>
<evidence type="ECO:0000256" key="3">
    <source>
        <dbReference type="ARBA" id="ARBA00022722"/>
    </source>
</evidence>
<dbReference type="InterPro" id="IPR055132">
    <property type="entry name" value="RNase_J_b_CASP"/>
</dbReference>
<dbReference type="Pfam" id="PF00753">
    <property type="entry name" value="Lactamase_B"/>
    <property type="match status" value="1"/>
</dbReference>
<dbReference type="InterPro" id="IPR001279">
    <property type="entry name" value="Metallo-B-lactamas"/>
</dbReference>
<dbReference type="InterPro" id="IPR041636">
    <property type="entry name" value="RNase_J_C"/>
</dbReference>
<dbReference type="Gene3D" id="3.10.20.580">
    <property type="match status" value="1"/>
</dbReference>
<keyword evidence="8" id="KW-1185">Reference proteome</keyword>
<dbReference type="PANTHER" id="PTHR43694:SF4">
    <property type="entry name" value="RIBONUCLEASE J 2"/>
    <property type="match status" value="1"/>
</dbReference>
<dbReference type="PANTHER" id="PTHR43694">
    <property type="entry name" value="RIBONUCLEASE J"/>
    <property type="match status" value="1"/>
</dbReference>
<keyword evidence="2" id="KW-0698">rRNA processing</keyword>
<dbReference type="Gene3D" id="3.60.15.10">
    <property type="entry name" value="Ribonuclease Z/Hydroxyacylglutathione hydrolase-like"/>
    <property type="match status" value="1"/>
</dbReference>
<name>A0ABY5BWR0_9LACO</name>
<feature type="domain" description="Metallo-beta-lactamase" evidence="6">
    <location>
        <begin position="17"/>
        <end position="214"/>
    </location>
</feature>
<evidence type="ECO:0000256" key="2">
    <source>
        <dbReference type="ARBA" id="ARBA00022552"/>
    </source>
</evidence>
<evidence type="ECO:0000256" key="4">
    <source>
        <dbReference type="ARBA" id="ARBA00022839"/>
    </source>
</evidence>
<evidence type="ECO:0000256" key="1">
    <source>
        <dbReference type="ARBA" id="ARBA00022490"/>
    </source>
</evidence>
<keyword evidence="4" id="KW-0269">Exonuclease</keyword>
<reference evidence="7" key="1">
    <citation type="submission" date="2022-05" db="EMBL/GenBank/DDBJ databases">
        <authorList>
            <person name="Oliphant S.A."/>
            <person name="Watson-Haigh N.S."/>
            <person name="Sumby K.M."/>
            <person name="Gardner J.M."/>
            <person name="Jiranek V."/>
        </authorList>
    </citation>
    <scope>NUCLEOTIDE SEQUENCE</scope>
    <source>
        <strain evidence="7">KI4_A6</strain>
    </source>
</reference>
<dbReference type="Proteomes" id="UP001056164">
    <property type="component" value="Chromosome"/>
</dbReference>
<dbReference type="SMART" id="SM00849">
    <property type="entry name" value="Lactamase_B"/>
    <property type="match status" value="1"/>
</dbReference>
<dbReference type="InterPro" id="IPR036866">
    <property type="entry name" value="RibonucZ/Hydroxyglut_hydro"/>
</dbReference>
<keyword evidence="1" id="KW-0963">Cytoplasm</keyword>
<dbReference type="CDD" id="cd07714">
    <property type="entry name" value="RNaseJ_MBL-fold"/>
    <property type="match status" value="1"/>
</dbReference>
<keyword evidence="4" id="KW-0378">Hydrolase</keyword>
<organism evidence="7 8">
    <name type="scientific">Fructilactobacillus carniphilus</name>
    <dbReference type="NCBI Taxonomy" id="2940297"/>
    <lineage>
        <taxon>Bacteria</taxon>
        <taxon>Bacillati</taxon>
        <taxon>Bacillota</taxon>
        <taxon>Bacilli</taxon>
        <taxon>Lactobacillales</taxon>
        <taxon>Lactobacillaceae</taxon>
        <taxon>Fructilactobacillus</taxon>
    </lineage>
</organism>
<dbReference type="NCBIfam" id="TIGR00649">
    <property type="entry name" value="MG423"/>
    <property type="match status" value="1"/>
</dbReference>
<proteinExistence type="predicted"/>
<keyword evidence="3" id="KW-0540">Nuclease</keyword>
<evidence type="ECO:0000259" key="6">
    <source>
        <dbReference type="SMART" id="SM00849"/>
    </source>
</evidence>
<dbReference type="InterPro" id="IPR004613">
    <property type="entry name" value="RNase_J"/>
</dbReference>
<dbReference type="RefSeq" id="WP_252795427.1">
    <property type="nucleotide sequence ID" value="NZ_CP097121.1"/>
</dbReference>
<keyword evidence="5" id="KW-0694">RNA-binding</keyword>
<dbReference type="SUPFAM" id="SSF56281">
    <property type="entry name" value="Metallo-hydrolase/oxidoreductase"/>
    <property type="match status" value="1"/>
</dbReference>
<accession>A0ABY5BWR0</accession>
<dbReference type="Pfam" id="PF22505">
    <property type="entry name" value="RNase_J_b_CASP"/>
    <property type="match status" value="1"/>
</dbReference>
<gene>
    <name evidence="7" type="ORF">M3M37_01630</name>
</gene>
<evidence type="ECO:0000313" key="8">
    <source>
        <dbReference type="Proteomes" id="UP001056164"/>
    </source>
</evidence>
<protein>
    <submittedName>
        <fullName evidence="7">Ribonuclease J</fullName>
    </submittedName>
</protein>